<evidence type="ECO:0000313" key="1">
    <source>
        <dbReference type="EMBL" id="KAK6987442.1"/>
    </source>
</evidence>
<accession>A0AAV9ZM08</accession>
<dbReference type="AlphaFoldDB" id="A0AAV9ZM08"/>
<reference evidence="1 2" key="1">
    <citation type="journal article" date="2024" name="J Genomics">
        <title>Draft genome sequencing and assembly of Favolaschia claudopus CIRM-BRFM 2984 isolated from oak limbs.</title>
        <authorList>
            <person name="Navarro D."/>
            <person name="Drula E."/>
            <person name="Chaduli D."/>
            <person name="Cazenave R."/>
            <person name="Ahrendt S."/>
            <person name="Wang J."/>
            <person name="Lipzen A."/>
            <person name="Daum C."/>
            <person name="Barry K."/>
            <person name="Grigoriev I.V."/>
            <person name="Favel A."/>
            <person name="Rosso M.N."/>
            <person name="Martin F."/>
        </authorList>
    </citation>
    <scope>NUCLEOTIDE SEQUENCE [LARGE SCALE GENOMIC DNA]</scope>
    <source>
        <strain evidence="1 2">CIRM-BRFM 2984</strain>
    </source>
</reference>
<name>A0AAV9ZM08_9AGAR</name>
<protein>
    <submittedName>
        <fullName evidence="1">Uncharacterized protein</fullName>
    </submittedName>
</protein>
<dbReference type="Proteomes" id="UP001362999">
    <property type="component" value="Unassembled WGS sequence"/>
</dbReference>
<evidence type="ECO:0000313" key="2">
    <source>
        <dbReference type="Proteomes" id="UP001362999"/>
    </source>
</evidence>
<organism evidence="1 2">
    <name type="scientific">Favolaschia claudopus</name>
    <dbReference type="NCBI Taxonomy" id="2862362"/>
    <lineage>
        <taxon>Eukaryota</taxon>
        <taxon>Fungi</taxon>
        <taxon>Dikarya</taxon>
        <taxon>Basidiomycota</taxon>
        <taxon>Agaricomycotina</taxon>
        <taxon>Agaricomycetes</taxon>
        <taxon>Agaricomycetidae</taxon>
        <taxon>Agaricales</taxon>
        <taxon>Marasmiineae</taxon>
        <taxon>Mycenaceae</taxon>
        <taxon>Favolaschia</taxon>
    </lineage>
</organism>
<comment type="caution">
    <text evidence="1">The sequence shown here is derived from an EMBL/GenBank/DDBJ whole genome shotgun (WGS) entry which is preliminary data.</text>
</comment>
<keyword evidence="2" id="KW-1185">Reference proteome</keyword>
<proteinExistence type="predicted"/>
<gene>
    <name evidence="1" type="ORF">R3P38DRAFT_2743335</name>
</gene>
<sequence>MALPLTFASKKLLETSLIGPDNMVHYTTTTTKSKSCSGRKLSTVTAASGVVGLINWRDKTFSLNGVVKRWDELKRKSAMAGMCHSDREWNWGPRPFNLKYHGNCSNKELLATPLNGTPADTVRFTTHRQHLLHDNERAVLYFPYHMQDELERMFLLLVVLWMDVERQDQDKEITGAAIDASTATI</sequence>
<dbReference type="EMBL" id="JAWWNJ010000131">
    <property type="protein sequence ID" value="KAK6987442.1"/>
    <property type="molecule type" value="Genomic_DNA"/>
</dbReference>